<reference evidence="2" key="1">
    <citation type="submission" date="2005-09" db="EMBL/GenBank/DDBJ databases">
        <authorList>
            <person name="Mural R.J."/>
            <person name="Li P.W."/>
            <person name="Adams M.D."/>
            <person name="Amanatides P.G."/>
            <person name="Baden-Tillson H."/>
            <person name="Barnstead M."/>
            <person name="Chin S.H."/>
            <person name="Dew I."/>
            <person name="Evans C.A."/>
            <person name="Ferriera S."/>
            <person name="Flanigan M."/>
            <person name="Fosler C."/>
            <person name="Glodek A."/>
            <person name="Gu Z."/>
            <person name="Holt R.A."/>
            <person name="Jennings D."/>
            <person name="Kraft C.L."/>
            <person name="Lu F."/>
            <person name="Nguyen T."/>
            <person name="Nusskern D.R."/>
            <person name="Pfannkoch C.M."/>
            <person name="Sitter C."/>
            <person name="Sutton G.G."/>
            <person name="Venter J.C."/>
            <person name="Wang Z."/>
            <person name="Woodage T."/>
            <person name="Zheng X.H."/>
            <person name="Zhong F."/>
        </authorList>
    </citation>
    <scope>NUCLEOTIDE SEQUENCE [LARGE SCALE GENOMIC DNA]</scope>
    <source>
        <strain>BN</strain>
        <strain evidence="2">Sprague-Dawley</strain>
    </source>
</reference>
<organism evidence="1 2">
    <name type="scientific">Rattus norvegicus</name>
    <name type="common">Rat</name>
    <dbReference type="NCBI Taxonomy" id="10116"/>
    <lineage>
        <taxon>Eukaryota</taxon>
        <taxon>Metazoa</taxon>
        <taxon>Chordata</taxon>
        <taxon>Craniata</taxon>
        <taxon>Vertebrata</taxon>
        <taxon>Euteleostomi</taxon>
        <taxon>Mammalia</taxon>
        <taxon>Eutheria</taxon>
        <taxon>Euarchontoglires</taxon>
        <taxon>Glires</taxon>
        <taxon>Rodentia</taxon>
        <taxon>Myomorpha</taxon>
        <taxon>Muroidea</taxon>
        <taxon>Muridae</taxon>
        <taxon>Murinae</taxon>
        <taxon>Rattus</taxon>
    </lineage>
</organism>
<dbReference type="Proteomes" id="UP000234681">
    <property type="component" value="Chromosome 4"/>
</dbReference>
<evidence type="ECO:0000313" key="2">
    <source>
        <dbReference type="Proteomes" id="UP000234681"/>
    </source>
</evidence>
<proteinExistence type="predicted"/>
<evidence type="ECO:0000313" key="1">
    <source>
        <dbReference type="EMBL" id="EDL91016.1"/>
    </source>
</evidence>
<dbReference type="EMBL" id="CH473957">
    <property type="protein sequence ID" value="EDL91016.1"/>
    <property type="molecule type" value="Genomic_DNA"/>
</dbReference>
<gene>
    <name evidence="1" type="ORF">rCG_63200</name>
</gene>
<feature type="non-terminal residue" evidence="1">
    <location>
        <position position="81"/>
    </location>
</feature>
<accession>A6IA98</accession>
<dbReference type="AlphaFoldDB" id="A6IA98"/>
<name>A6IA98_RAT</name>
<protein>
    <submittedName>
        <fullName evidence="1">RCG63200</fullName>
    </submittedName>
</protein>
<sequence length="81" mass="9249">MGCLHEFLSLRTQENPLEENTDWMADAKETRPSKHSRTNTHELTETVVACTVPTCVISVPKKWTQPSCLIQKLYLIDNSCE</sequence>